<feature type="transmembrane region" description="Helical" evidence="1">
    <location>
        <begin position="21"/>
        <end position="37"/>
    </location>
</feature>
<evidence type="ECO:0000313" key="2">
    <source>
        <dbReference type="EMBL" id="KAL2066234.1"/>
    </source>
</evidence>
<keyword evidence="1" id="KW-0472">Membrane</keyword>
<name>A0ABR4C8I5_9HELO</name>
<keyword evidence="1" id="KW-0812">Transmembrane</keyword>
<accession>A0ABR4C8I5</accession>
<evidence type="ECO:0000313" key="3">
    <source>
        <dbReference type="Proteomes" id="UP001595075"/>
    </source>
</evidence>
<proteinExistence type="predicted"/>
<comment type="caution">
    <text evidence="2">The sequence shown here is derived from an EMBL/GenBank/DDBJ whole genome shotgun (WGS) entry which is preliminary data.</text>
</comment>
<organism evidence="2 3">
    <name type="scientific">Oculimacula yallundae</name>
    <dbReference type="NCBI Taxonomy" id="86028"/>
    <lineage>
        <taxon>Eukaryota</taxon>
        <taxon>Fungi</taxon>
        <taxon>Dikarya</taxon>
        <taxon>Ascomycota</taxon>
        <taxon>Pezizomycotina</taxon>
        <taxon>Leotiomycetes</taxon>
        <taxon>Helotiales</taxon>
        <taxon>Ploettnerulaceae</taxon>
        <taxon>Oculimacula</taxon>
    </lineage>
</organism>
<gene>
    <name evidence="2" type="ORF">VTL71DRAFT_2305</name>
</gene>
<dbReference type="EMBL" id="JAZHXI010000011">
    <property type="protein sequence ID" value="KAL2066234.1"/>
    <property type="molecule type" value="Genomic_DNA"/>
</dbReference>
<dbReference type="Proteomes" id="UP001595075">
    <property type="component" value="Unassembled WGS sequence"/>
</dbReference>
<evidence type="ECO:0000256" key="1">
    <source>
        <dbReference type="SAM" id="Phobius"/>
    </source>
</evidence>
<reference evidence="2 3" key="1">
    <citation type="journal article" date="2024" name="Commun. Biol.">
        <title>Comparative genomic analysis of thermophilic fungi reveals convergent evolutionary adaptations and gene losses.</title>
        <authorList>
            <person name="Steindorff A.S."/>
            <person name="Aguilar-Pontes M.V."/>
            <person name="Robinson A.J."/>
            <person name="Andreopoulos B."/>
            <person name="LaButti K."/>
            <person name="Kuo A."/>
            <person name="Mondo S."/>
            <person name="Riley R."/>
            <person name="Otillar R."/>
            <person name="Haridas S."/>
            <person name="Lipzen A."/>
            <person name="Grimwood J."/>
            <person name="Schmutz J."/>
            <person name="Clum A."/>
            <person name="Reid I.D."/>
            <person name="Moisan M.C."/>
            <person name="Butler G."/>
            <person name="Nguyen T.T.M."/>
            <person name="Dewar K."/>
            <person name="Conant G."/>
            <person name="Drula E."/>
            <person name="Henrissat B."/>
            <person name="Hansel C."/>
            <person name="Singer S."/>
            <person name="Hutchinson M.I."/>
            <person name="de Vries R.P."/>
            <person name="Natvig D.O."/>
            <person name="Powell A.J."/>
            <person name="Tsang A."/>
            <person name="Grigoriev I.V."/>
        </authorList>
    </citation>
    <scope>NUCLEOTIDE SEQUENCE [LARGE SCALE GENOMIC DNA]</scope>
    <source>
        <strain evidence="2 3">CBS 494.80</strain>
    </source>
</reference>
<keyword evidence="3" id="KW-1185">Reference proteome</keyword>
<protein>
    <submittedName>
        <fullName evidence="2">Uncharacterized protein</fullName>
    </submittedName>
</protein>
<keyword evidence="1" id="KW-1133">Transmembrane helix</keyword>
<sequence length="87" mass="10119">MNERNDTGISLPLCARIRMNVIWIGLLILSLYLLLGIESERERSLLLPWRVRGFGDREFDTLFSFARSFYLRDALMLAAWVLSSLLL</sequence>